<evidence type="ECO:0000256" key="2">
    <source>
        <dbReference type="ARBA" id="ARBA00022540"/>
    </source>
</evidence>
<accession>A0AAX6F3H8</accession>
<reference evidence="6" key="2">
    <citation type="submission" date="2023-04" db="EMBL/GenBank/DDBJ databases">
        <authorList>
            <person name="Bruccoleri R.E."/>
            <person name="Oakeley E.J."/>
            <person name="Faust A.-M."/>
            <person name="Dessus-Babus S."/>
            <person name="Altorfer M."/>
            <person name="Burckhardt D."/>
            <person name="Oertli M."/>
            <person name="Naumann U."/>
            <person name="Petersen F."/>
            <person name="Wong J."/>
        </authorList>
    </citation>
    <scope>NUCLEOTIDE SEQUENCE</scope>
    <source>
        <strain evidence="6">GSM-AAB239-AS_SAM_17_03QT</strain>
        <tissue evidence="6">Leaf</tissue>
    </source>
</reference>
<evidence type="ECO:0000313" key="7">
    <source>
        <dbReference type="Proteomes" id="UP001140949"/>
    </source>
</evidence>
<protein>
    <recommendedName>
        <fullName evidence="5">Translation initiation factor 3 N-terminal domain-containing protein</fullName>
    </recommendedName>
</protein>
<evidence type="ECO:0000256" key="3">
    <source>
        <dbReference type="ARBA" id="ARBA00022917"/>
    </source>
</evidence>
<dbReference type="GO" id="GO:0043022">
    <property type="term" value="F:ribosome binding"/>
    <property type="evidence" value="ECO:0007669"/>
    <property type="project" value="TreeGrafter"/>
</dbReference>
<comment type="similarity">
    <text evidence="1">Belongs to the IF-3 family.</text>
</comment>
<comment type="caution">
    <text evidence="6">The sequence shown here is derived from an EMBL/GenBank/DDBJ whole genome shotgun (WGS) entry which is preliminary data.</text>
</comment>
<feature type="compositionally biased region" description="Acidic residues" evidence="4">
    <location>
        <begin position="292"/>
        <end position="315"/>
    </location>
</feature>
<dbReference type="Gene3D" id="3.30.110.10">
    <property type="entry name" value="Translation initiation factor 3 (IF-3), C-terminal domain"/>
    <property type="match status" value="1"/>
</dbReference>
<dbReference type="Pfam" id="PF05198">
    <property type="entry name" value="IF3_N"/>
    <property type="match status" value="1"/>
</dbReference>
<sequence length="529" mass="59083">MAVWQRILRLSSSYGSRRCLRSAISAMADHRAPPPPLPPSAGAKSFFFVRSFAAPVMPTPKPKPEGTRLNQAITARTVRLVTGEEHRVVSIQEALDCAMKLKLDLVEVDRKSNPPVCKIMDFHKEKYIQEMKEKERKKMKTKIRSGENKEVRFKSKTESKDLKIKADAIIRLMERGYRVKCMAIPAGKQKGKQEGKQEGKQQGKQEEGRQESKHEAELRSTLLRLLALIEDVAIVESGPHVVEKQAYVIVRHIKFRPKKFSKKSVKSLDAAREGVHSAVTNSEINSTTQDEISLEAEEEWELDCSSETENEDTSQENEHSIHQFYDGPTTFPKEDLNKIVGRSEPADVDRNKPLHHKVSPPKPVFDSPKTRLDLNKEQTDVNNSNRFVATPMEPPVVENNRYSKQRETKDRYPPIRPTGRVPHQATGNSNGRQGQFDPKHGLINPGDPSSHRPGYGIFSARQPADHQATGTFTAQKTAPSGEQNHAGDATVGNAKNPGPSYGIFSSSNPVPSDGQKKPGGANPTFHRTH</sequence>
<dbReference type="AlphaFoldDB" id="A0AAX6F3H8"/>
<feature type="compositionally biased region" description="Basic and acidic residues" evidence="4">
    <location>
        <begin position="404"/>
        <end position="413"/>
    </location>
</feature>
<dbReference type="PANTHER" id="PTHR10938">
    <property type="entry name" value="TRANSLATION INITIATION FACTOR IF-3"/>
    <property type="match status" value="1"/>
</dbReference>
<evidence type="ECO:0000259" key="5">
    <source>
        <dbReference type="Pfam" id="PF05198"/>
    </source>
</evidence>
<evidence type="ECO:0000313" key="6">
    <source>
        <dbReference type="EMBL" id="KAJ6810743.1"/>
    </source>
</evidence>
<proteinExistence type="inferred from homology"/>
<dbReference type="InterPro" id="IPR036787">
    <property type="entry name" value="T_IF-3_N_sf"/>
</dbReference>
<name>A0AAX6F3H8_IRIPA</name>
<dbReference type="EMBL" id="JANAVB010032220">
    <property type="protein sequence ID" value="KAJ6810743.1"/>
    <property type="molecule type" value="Genomic_DNA"/>
</dbReference>
<feature type="compositionally biased region" description="Basic and acidic residues" evidence="4">
    <location>
        <begin position="191"/>
        <end position="215"/>
    </location>
</feature>
<dbReference type="NCBIfam" id="TIGR00168">
    <property type="entry name" value="infC"/>
    <property type="match status" value="1"/>
</dbReference>
<dbReference type="InterPro" id="IPR001288">
    <property type="entry name" value="Translation_initiation_fac_3"/>
</dbReference>
<feature type="region of interest" description="Disordered" evidence="4">
    <location>
        <begin position="344"/>
        <end position="529"/>
    </location>
</feature>
<dbReference type="InterPro" id="IPR019814">
    <property type="entry name" value="Translation_initiation_fac_3_N"/>
</dbReference>
<feature type="compositionally biased region" description="Basic and acidic residues" evidence="4">
    <location>
        <begin position="368"/>
        <end position="379"/>
    </location>
</feature>
<dbReference type="InterPro" id="IPR036788">
    <property type="entry name" value="T_IF-3_C_sf"/>
</dbReference>
<feature type="region of interest" description="Disordered" evidence="4">
    <location>
        <begin position="273"/>
        <end position="331"/>
    </location>
</feature>
<dbReference type="GO" id="GO:0003743">
    <property type="term" value="F:translation initiation factor activity"/>
    <property type="evidence" value="ECO:0007669"/>
    <property type="project" value="UniProtKB-KW"/>
</dbReference>
<feature type="domain" description="Translation initiation factor 3 N-terminal" evidence="5">
    <location>
        <begin position="70"/>
        <end position="135"/>
    </location>
</feature>
<dbReference type="PANTHER" id="PTHR10938:SF4">
    <property type="entry name" value="TRANSLATION INITIATION FACTOR IF3-1, MITOCHONDRIAL"/>
    <property type="match status" value="1"/>
</dbReference>
<dbReference type="SUPFAM" id="SSF55200">
    <property type="entry name" value="Translation initiation factor IF3, C-terminal domain"/>
    <property type="match status" value="1"/>
</dbReference>
<dbReference type="Gene3D" id="3.10.20.80">
    <property type="entry name" value="Translation initiation factor 3 (IF-3), N-terminal domain"/>
    <property type="match status" value="1"/>
</dbReference>
<dbReference type="Proteomes" id="UP001140949">
    <property type="component" value="Unassembled WGS sequence"/>
</dbReference>
<gene>
    <name evidence="6" type="ORF">M6B38_104440</name>
</gene>
<evidence type="ECO:0000256" key="1">
    <source>
        <dbReference type="ARBA" id="ARBA00005439"/>
    </source>
</evidence>
<feature type="compositionally biased region" description="Polar residues" evidence="4">
    <location>
        <begin position="278"/>
        <end position="290"/>
    </location>
</feature>
<feature type="region of interest" description="Disordered" evidence="4">
    <location>
        <begin position="187"/>
        <end position="215"/>
    </location>
</feature>
<keyword evidence="3" id="KW-0648">Protein biosynthesis</keyword>
<evidence type="ECO:0000256" key="4">
    <source>
        <dbReference type="SAM" id="MobiDB-lite"/>
    </source>
</evidence>
<keyword evidence="2" id="KW-0396">Initiation factor</keyword>
<dbReference type="GO" id="GO:0032790">
    <property type="term" value="P:ribosome disassembly"/>
    <property type="evidence" value="ECO:0007669"/>
    <property type="project" value="TreeGrafter"/>
</dbReference>
<feature type="compositionally biased region" description="Polar residues" evidence="4">
    <location>
        <begin position="468"/>
        <end position="483"/>
    </location>
</feature>
<dbReference type="SUPFAM" id="SSF54364">
    <property type="entry name" value="Translation initiation factor IF3, N-terminal domain"/>
    <property type="match status" value="1"/>
</dbReference>
<organism evidence="6 7">
    <name type="scientific">Iris pallida</name>
    <name type="common">Sweet iris</name>
    <dbReference type="NCBI Taxonomy" id="29817"/>
    <lineage>
        <taxon>Eukaryota</taxon>
        <taxon>Viridiplantae</taxon>
        <taxon>Streptophyta</taxon>
        <taxon>Embryophyta</taxon>
        <taxon>Tracheophyta</taxon>
        <taxon>Spermatophyta</taxon>
        <taxon>Magnoliopsida</taxon>
        <taxon>Liliopsida</taxon>
        <taxon>Asparagales</taxon>
        <taxon>Iridaceae</taxon>
        <taxon>Iridoideae</taxon>
        <taxon>Irideae</taxon>
        <taxon>Iris</taxon>
    </lineage>
</organism>
<reference evidence="6" key="1">
    <citation type="journal article" date="2023" name="GigaByte">
        <title>Genome assembly of the bearded iris, Iris pallida Lam.</title>
        <authorList>
            <person name="Bruccoleri R.E."/>
            <person name="Oakeley E.J."/>
            <person name="Faust A.M.E."/>
            <person name="Altorfer M."/>
            <person name="Dessus-Babus S."/>
            <person name="Burckhardt D."/>
            <person name="Oertli M."/>
            <person name="Naumann U."/>
            <person name="Petersen F."/>
            <person name="Wong J."/>
        </authorList>
    </citation>
    <scope>NUCLEOTIDE SEQUENCE</scope>
    <source>
        <strain evidence="6">GSM-AAB239-AS_SAM_17_03QT</strain>
    </source>
</reference>
<keyword evidence="7" id="KW-1185">Reference proteome</keyword>